<keyword evidence="4" id="KW-1185">Reference proteome</keyword>
<dbReference type="InterPro" id="IPR002347">
    <property type="entry name" value="SDR_fam"/>
</dbReference>
<evidence type="ECO:0000256" key="1">
    <source>
        <dbReference type="ARBA" id="ARBA00006484"/>
    </source>
</evidence>
<keyword evidence="2" id="KW-0560">Oxidoreductase</keyword>
<dbReference type="Proteomes" id="UP000799779">
    <property type="component" value="Unassembled WGS sequence"/>
</dbReference>
<name>A0A6A5WM85_9PLEO</name>
<comment type="similarity">
    <text evidence="1">Belongs to the short-chain dehydrogenases/reductases (SDR) family.</text>
</comment>
<dbReference type="PANTHER" id="PTHR24320">
    <property type="entry name" value="RETINOL DEHYDROGENASE"/>
    <property type="match status" value="1"/>
</dbReference>
<evidence type="ECO:0000256" key="2">
    <source>
        <dbReference type="ARBA" id="ARBA00023002"/>
    </source>
</evidence>
<gene>
    <name evidence="3" type="ORF">P154DRAFT_520755</name>
</gene>
<dbReference type="OrthoDB" id="191139at2759"/>
<dbReference type="SUPFAM" id="SSF51735">
    <property type="entry name" value="NAD(P)-binding Rossmann-fold domains"/>
    <property type="match status" value="1"/>
</dbReference>
<protein>
    <submittedName>
        <fullName evidence="3">Putative short-chain dehydrogenase</fullName>
    </submittedName>
</protein>
<evidence type="ECO:0000313" key="4">
    <source>
        <dbReference type="Proteomes" id="UP000799779"/>
    </source>
</evidence>
<evidence type="ECO:0000313" key="3">
    <source>
        <dbReference type="EMBL" id="KAF2002637.1"/>
    </source>
</evidence>
<reference evidence="3" key="1">
    <citation type="journal article" date="2020" name="Stud. Mycol.">
        <title>101 Dothideomycetes genomes: a test case for predicting lifestyles and emergence of pathogens.</title>
        <authorList>
            <person name="Haridas S."/>
            <person name="Albert R."/>
            <person name="Binder M."/>
            <person name="Bloem J."/>
            <person name="Labutti K."/>
            <person name="Salamov A."/>
            <person name="Andreopoulos B."/>
            <person name="Baker S."/>
            <person name="Barry K."/>
            <person name="Bills G."/>
            <person name="Bluhm B."/>
            <person name="Cannon C."/>
            <person name="Castanera R."/>
            <person name="Culley D."/>
            <person name="Daum C."/>
            <person name="Ezra D."/>
            <person name="Gonzalez J."/>
            <person name="Henrissat B."/>
            <person name="Kuo A."/>
            <person name="Liang C."/>
            <person name="Lipzen A."/>
            <person name="Lutzoni F."/>
            <person name="Magnuson J."/>
            <person name="Mondo S."/>
            <person name="Nolan M."/>
            <person name="Ohm R."/>
            <person name="Pangilinan J."/>
            <person name="Park H.-J."/>
            <person name="Ramirez L."/>
            <person name="Alfaro M."/>
            <person name="Sun H."/>
            <person name="Tritt A."/>
            <person name="Yoshinaga Y."/>
            <person name="Zwiers L.-H."/>
            <person name="Turgeon B."/>
            <person name="Goodwin S."/>
            <person name="Spatafora J."/>
            <person name="Crous P."/>
            <person name="Grigoriev I."/>
        </authorList>
    </citation>
    <scope>NUCLEOTIDE SEQUENCE</scope>
    <source>
        <strain evidence="3">CBS 123094</strain>
    </source>
</reference>
<dbReference type="InterPro" id="IPR036291">
    <property type="entry name" value="NAD(P)-bd_dom_sf"/>
</dbReference>
<dbReference type="PANTHER" id="PTHR24320:SF283">
    <property type="entry name" value="RETINOL DEHYDROGENASE 11"/>
    <property type="match status" value="1"/>
</dbReference>
<sequence>MTSTTFPPNNGHTFNHHTEGLEVAKAFAGQVEGKTILVTGVNLKGLGFTTAEAFASQSPAHLIIAGRTPSKIQESINALKSKYPNVDYRILILDLSSQKAVRTAASVLLSWADIPTLDILVNNAAVQGIPEATLNEDGIEMHFATNHIGHFLFTNLIMPKLITSAQSNPKGATRIVNVSSLAPKWSSMRWSDINFEKVNETLPESEQPAYAVLGLFGVKDLPKKNYFPFDGYDRSKVANLLFSIGCNARLYEKYGILSLALHPGVIMTELPRMATPEFMQNVMGLIQAGFLPMRSLGAGAATTVVAALDPKLGPGEAKNGKENWGVYLMDCQISDMAGSLAESSEEAEKLWVLSEKLVGKEFGR</sequence>
<accession>A0A6A5WM85</accession>
<dbReference type="Pfam" id="PF00106">
    <property type="entry name" value="adh_short"/>
    <property type="match status" value="1"/>
</dbReference>
<dbReference type="Gene3D" id="3.40.50.720">
    <property type="entry name" value="NAD(P)-binding Rossmann-like Domain"/>
    <property type="match status" value="1"/>
</dbReference>
<organism evidence="3 4">
    <name type="scientific">Amniculicola lignicola CBS 123094</name>
    <dbReference type="NCBI Taxonomy" id="1392246"/>
    <lineage>
        <taxon>Eukaryota</taxon>
        <taxon>Fungi</taxon>
        <taxon>Dikarya</taxon>
        <taxon>Ascomycota</taxon>
        <taxon>Pezizomycotina</taxon>
        <taxon>Dothideomycetes</taxon>
        <taxon>Pleosporomycetidae</taxon>
        <taxon>Pleosporales</taxon>
        <taxon>Amniculicolaceae</taxon>
        <taxon>Amniculicola</taxon>
    </lineage>
</organism>
<dbReference type="AlphaFoldDB" id="A0A6A5WM85"/>
<dbReference type="EMBL" id="ML977576">
    <property type="protein sequence ID" value="KAF2002637.1"/>
    <property type="molecule type" value="Genomic_DNA"/>
</dbReference>
<dbReference type="GO" id="GO:0016491">
    <property type="term" value="F:oxidoreductase activity"/>
    <property type="evidence" value="ECO:0007669"/>
    <property type="project" value="UniProtKB-KW"/>
</dbReference>
<proteinExistence type="inferred from homology"/>
<dbReference type="PRINTS" id="PR00081">
    <property type="entry name" value="GDHRDH"/>
</dbReference>